<accession>A0A918PJJ8</accession>
<protein>
    <recommendedName>
        <fullName evidence="5">Beta-ketoadipyl-CoA thiolase</fullName>
        <ecNumber evidence="4">2.3.1.174</ecNumber>
    </recommendedName>
    <alternativeName>
        <fullName evidence="11">3-oxoadipyl-CoA thiolase</fullName>
    </alternativeName>
</protein>
<dbReference type="GO" id="GO:0042619">
    <property type="term" value="P:poly-hydroxybutyrate biosynthetic process"/>
    <property type="evidence" value="ECO:0007669"/>
    <property type="project" value="UniProtKB-KW"/>
</dbReference>
<comment type="pathway">
    <text evidence="10">Metabolic intermediate biosynthesis; (R)-mevalonate biosynthesis; (R)-mevalonate from acetyl-CoA: step 1/3.</text>
</comment>
<sequence length="402" mass="41861">MDEAYICDAVRTPIGRYGGSLAQVRADDLGAVPLRALLERNPGLDPAAIEEVFCGCANQSGEDNRNVARMSLLLAGLPVDVPGVTLNRLCASGLEAVGQAARAVRCGEMELAVAGGVESMTRAPFVMGKSASAFGRDQKVEDTTMGWRFVNPALDRLHGTEAMPRTGENVAADFGISRADQDAFALRSQQRAEAARACGFFAEEIVAVSVPGLRRGETVAFAEDEHPRADTSVETLSRLKPLFGPDGTVTAGNASGINDGAAAMIVASEASVKAHGLTPRARVLGLASAGVQPRIMGIGPVPATRKLMARLGLTIADFDFIELNEAFASQGLAVLRQLGLSDDASHVNPNGGAIALGHPLGMSGARIVMTLVHQLERTGARRGLATLCVGVGMGLSLAVERV</sequence>
<dbReference type="NCBIfam" id="TIGR02430">
    <property type="entry name" value="pcaF"/>
    <property type="match status" value="1"/>
</dbReference>
<dbReference type="SUPFAM" id="SSF53901">
    <property type="entry name" value="Thiolase-like"/>
    <property type="match status" value="2"/>
</dbReference>
<evidence type="ECO:0000259" key="16">
    <source>
        <dbReference type="Pfam" id="PF02803"/>
    </source>
</evidence>
<dbReference type="NCBIfam" id="TIGR01930">
    <property type="entry name" value="AcCoA-C-Actrans"/>
    <property type="match status" value="1"/>
</dbReference>
<comment type="caution">
    <text evidence="17">The sequence shown here is derived from an EMBL/GenBank/DDBJ whole genome shotgun (WGS) entry which is preliminary data.</text>
</comment>
<dbReference type="AlphaFoldDB" id="A0A918PJJ8"/>
<evidence type="ECO:0000256" key="3">
    <source>
        <dbReference type="ARBA" id="ARBA00010982"/>
    </source>
</evidence>
<keyword evidence="18" id="KW-1185">Reference proteome</keyword>
<evidence type="ECO:0000256" key="8">
    <source>
        <dbReference type="ARBA" id="ARBA00022797"/>
    </source>
</evidence>
<dbReference type="EMBL" id="BMZA01000012">
    <property type="protein sequence ID" value="GGZ11420.1"/>
    <property type="molecule type" value="Genomic_DNA"/>
</dbReference>
<dbReference type="PROSITE" id="PS00098">
    <property type="entry name" value="THIOLASE_1"/>
    <property type="match status" value="1"/>
</dbReference>
<reference evidence="17" key="2">
    <citation type="submission" date="2020-09" db="EMBL/GenBank/DDBJ databases">
        <authorList>
            <person name="Sun Q."/>
            <person name="Kim S."/>
        </authorList>
    </citation>
    <scope>NUCLEOTIDE SEQUENCE</scope>
    <source>
        <strain evidence="17">KCTC 32255</strain>
    </source>
</reference>
<evidence type="ECO:0000256" key="2">
    <source>
        <dbReference type="ARBA" id="ARBA00005071"/>
    </source>
</evidence>
<evidence type="ECO:0000313" key="18">
    <source>
        <dbReference type="Proteomes" id="UP000648075"/>
    </source>
</evidence>
<dbReference type="GO" id="GO:0033812">
    <property type="term" value="F:3-oxoadipyl-CoA thiolase activity"/>
    <property type="evidence" value="ECO:0007669"/>
    <property type="project" value="UniProtKB-EC"/>
</dbReference>
<keyword evidence="9 14" id="KW-0012">Acyltransferase</keyword>
<dbReference type="PROSITE" id="PS00099">
    <property type="entry name" value="THIOLASE_3"/>
    <property type="match status" value="1"/>
</dbReference>
<dbReference type="PANTHER" id="PTHR18919:SF107">
    <property type="entry name" value="ACETYL-COA ACETYLTRANSFERASE, CYTOSOLIC"/>
    <property type="match status" value="1"/>
</dbReference>
<keyword evidence="7" id="KW-0583">PHB biosynthesis</keyword>
<evidence type="ECO:0000313" key="17">
    <source>
        <dbReference type="EMBL" id="GGZ11420.1"/>
    </source>
</evidence>
<dbReference type="EC" id="2.3.1.174" evidence="4"/>
<dbReference type="InterPro" id="IPR020615">
    <property type="entry name" value="Thiolase_acyl_enz_int_AS"/>
</dbReference>
<evidence type="ECO:0000259" key="15">
    <source>
        <dbReference type="Pfam" id="PF00108"/>
    </source>
</evidence>
<feature type="domain" description="Thiolase N-terminal" evidence="15">
    <location>
        <begin position="5"/>
        <end position="269"/>
    </location>
</feature>
<keyword evidence="6 14" id="KW-0808">Transferase</keyword>
<name>A0A918PJJ8_9SPHN</name>
<dbReference type="InterPro" id="IPR016039">
    <property type="entry name" value="Thiolase-like"/>
</dbReference>
<dbReference type="Pfam" id="PF02803">
    <property type="entry name" value="Thiolase_C"/>
    <property type="match status" value="1"/>
</dbReference>
<proteinExistence type="inferred from homology"/>
<comment type="similarity">
    <text evidence="3 14">Belongs to the thiolase-like superfamily. Thiolase family.</text>
</comment>
<evidence type="ECO:0000256" key="5">
    <source>
        <dbReference type="ARBA" id="ARBA00016181"/>
    </source>
</evidence>
<comment type="function">
    <text evidence="1">Catalyzes thiolytic cleavage of beta-ketoadipyl-CoA to succinyl-CoA and acetyl-CoA.</text>
</comment>
<evidence type="ECO:0000256" key="6">
    <source>
        <dbReference type="ARBA" id="ARBA00022679"/>
    </source>
</evidence>
<reference evidence="17" key="1">
    <citation type="journal article" date="2014" name="Int. J. Syst. Evol. Microbiol.">
        <title>Complete genome sequence of Corynebacterium casei LMG S-19264T (=DSM 44701T), isolated from a smear-ripened cheese.</title>
        <authorList>
            <consortium name="US DOE Joint Genome Institute (JGI-PGF)"/>
            <person name="Walter F."/>
            <person name="Albersmeier A."/>
            <person name="Kalinowski J."/>
            <person name="Ruckert C."/>
        </authorList>
    </citation>
    <scope>NUCLEOTIDE SEQUENCE</scope>
    <source>
        <strain evidence="17">KCTC 32255</strain>
    </source>
</reference>
<dbReference type="Pfam" id="PF00108">
    <property type="entry name" value="Thiolase_N"/>
    <property type="match status" value="1"/>
</dbReference>
<dbReference type="InterPro" id="IPR020613">
    <property type="entry name" value="Thiolase_CS"/>
</dbReference>
<evidence type="ECO:0000256" key="9">
    <source>
        <dbReference type="ARBA" id="ARBA00023315"/>
    </source>
</evidence>
<keyword evidence="8" id="KW-0058">Aromatic hydrocarbons catabolism</keyword>
<dbReference type="Proteomes" id="UP000648075">
    <property type="component" value="Unassembled WGS sequence"/>
</dbReference>
<evidence type="ECO:0000256" key="7">
    <source>
        <dbReference type="ARBA" id="ARBA00022752"/>
    </source>
</evidence>
<dbReference type="InterPro" id="IPR020616">
    <property type="entry name" value="Thiolase_N"/>
</dbReference>
<dbReference type="FunFam" id="3.40.47.10:FF:000010">
    <property type="entry name" value="Acetyl-CoA acetyltransferase (Thiolase)"/>
    <property type="match status" value="1"/>
</dbReference>
<evidence type="ECO:0000256" key="12">
    <source>
        <dbReference type="ARBA" id="ARBA00048527"/>
    </source>
</evidence>
<organism evidence="17 18">
    <name type="scientific">Novosphingobium colocasiae</name>
    <dbReference type="NCBI Taxonomy" id="1256513"/>
    <lineage>
        <taxon>Bacteria</taxon>
        <taxon>Pseudomonadati</taxon>
        <taxon>Pseudomonadota</taxon>
        <taxon>Alphaproteobacteria</taxon>
        <taxon>Sphingomonadales</taxon>
        <taxon>Sphingomonadaceae</taxon>
        <taxon>Novosphingobium</taxon>
    </lineage>
</organism>
<evidence type="ECO:0000256" key="13">
    <source>
        <dbReference type="PIRSR" id="PIRSR000429-1"/>
    </source>
</evidence>
<dbReference type="PANTHER" id="PTHR18919">
    <property type="entry name" value="ACETYL-COA C-ACYLTRANSFERASE"/>
    <property type="match status" value="1"/>
</dbReference>
<dbReference type="PIRSF" id="PIRSF000429">
    <property type="entry name" value="Ac-CoA_Ac_transf"/>
    <property type="match status" value="1"/>
</dbReference>
<evidence type="ECO:0000256" key="11">
    <source>
        <dbReference type="ARBA" id="ARBA00041222"/>
    </source>
</evidence>
<dbReference type="CDD" id="cd00751">
    <property type="entry name" value="thiolase"/>
    <property type="match status" value="1"/>
</dbReference>
<evidence type="ECO:0000256" key="4">
    <source>
        <dbReference type="ARBA" id="ARBA00012233"/>
    </source>
</evidence>
<gene>
    <name evidence="17" type="primary">catF</name>
    <name evidence="17" type="ORF">GCM10011614_28030</name>
</gene>
<feature type="active site" description="Acyl-thioester intermediate" evidence="13">
    <location>
        <position position="90"/>
    </location>
</feature>
<evidence type="ECO:0000256" key="1">
    <source>
        <dbReference type="ARBA" id="ARBA00003720"/>
    </source>
</evidence>
<evidence type="ECO:0000256" key="10">
    <source>
        <dbReference type="ARBA" id="ARBA00037924"/>
    </source>
</evidence>
<comment type="pathway">
    <text evidence="2">Aromatic compound metabolism; beta-ketoadipate pathway; acetyl-CoA and succinyl-CoA from 3-oxoadipate: step 2/2.</text>
</comment>
<dbReference type="NCBIfam" id="NF006551">
    <property type="entry name" value="PRK09050.1"/>
    <property type="match status" value="1"/>
</dbReference>
<evidence type="ECO:0000256" key="14">
    <source>
        <dbReference type="RuleBase" id="RU003557"/>
    </source>
</evidence>
<feature type="domain" description="Thiolase C-terminal" evidence="16">
    <location>
        <begin position="278"/>
        <end position="401"/>
    </location>
</feature>
<dbReference type="RefSeq" id="WP_189621864.1">
    <property type="nucleotide sequence ID" value="NZ_BMZA01000012.1"/>
</dbReference>
<dbReference type="GO" id="GO:0019619">
    <property type="term" value="P:3,4-dihydroxybenzoate catabolic process"/>
    <property type="evidence" value="ECO:0007669"/>
    <property type="project" value="InterPro"/>
</dbReference>
<dbReference type="InterPro" id="IPR020617">
    <property type="entry name" value="Thiolase_C"/>
</dbReference>
<dbReference type="Gene3D" id="3.40.47.10">
    <property type="match status" value="1"/>
</dbReference>
<dbReference type="InterPro" id="IPR020610">
    <property type="entry name" value="Thiolase_AS"/>
</dbReference>
<dbReference type="InterPro" id="IPR012793">
    <property type="entry name" value="PcaF"/>
</dbReference>
<dbReference type="PROSITE" id="PS00737">
    <property type="entry name" value="THIOLASE_2"/>
    <property type="match status" value="1"/>
</dbReference>
<comment type="catalytic activity">
    <reaction evidence="12">
        <text>succinyl-CoA + acetyl-CoA = 3-oxoadipyl-CoA + CoA</text>
        <dbReference type="Rhea" id="RHEA:19481"/>
        <dbReference type="ChEBI" id="CHEBI:57287"/>
        <dbReference type="ChEBI" id="CHEBI:57288"/>
        <dbReference type="ChEBI" id="CHEBI:57292"/>
        <dbReference type="ChEBI" id="CHEBI:57348"/>
        <dbReference type="EC" id="2.3.1.174"/>
    </reaction>
</comment>
<feature type="active site" description="Proton acceptor" evidence="13">
    <location>
        <position position="358"/>
    </location>
</feature>
<dbReference type="InterPro" id="IPR002155">
    <property type="entry name" value="Thiolase"/>
</dbReference>
<feature type="active site" description="Proton acceptor" evidence="13">
    <location>
        <position position="388"/>
    </location>
</feature>